<evidence type="ECO:0000256" key="7">
    <source>
        <dbReference type="ARBA" id="ARBA00023160"/>
    </source>
</evidence>
<dbReference type="GO" id="GO:0000287">
    <property type="term" value="F:magnesium ion binding"/>
    <property type="evidence" value="ECO:0007669"/>
    <property type="project" value="UniProtKB-UniRule"/>
</dbReference>
<sequence length="184" mass="19924">MAFAGVGVDLVEIARMEEAICRRPRLKRRLFTDAERAYCERRARPAEHYAARFAAREAVLKALGTGFVGMGFKDVEVVVDERTGAPSARLSGAAAARAQELGVQEVALSLSHTREVAVANAVLVTESARPKAAEKPDPKREMAASFREARSILDELERVSEDGLHSLETSSEASPSHPASPPKE</sequence>
<dbReference type="SUPFAM" id="SSF56214">
    <property type="entry name" value="4'-phosphopantetheinyl transferase"/>
    <property type="match status" value="1"/>
</dbReference>
<dbReference type="GO" id="GO:0006633">
    <property type="term" value="P:fatty acid biosynthetic process"/>
    <property type="evidence" value="ECO:0007669"/>
    <property type="project" value="UniProtKB-UniRule"/>
</dbReference>
<gene>
    <name evidence="8" type="primary">acpS</name>
    <name evidence="11" type="ORF">E5334_03230</name>
</gene>
<comment type="function">
    <text evidence="8">Transfers the 4'-phosphopantetheine moiety from coenzyme A to a Ser of acyl-carrier-protein.</text>
</comment>
<dbReference type="EC" id="2.7.8.7" evidence="8"/>
<keyword evidence="6 8" id="KW-0443">Lipid metabolism</keyword>
<accession>A0A4S2F0R4</accession>
<dbReference type="AlphaFoldDB" id="A0A4S2F0R4"/>
<keyword evidence="1 8" id="KW-0444">Lipid biosynthesis</keyword>
<keyword evidence="7 8" id="KW-0275">Fatty acid biosynthesis</keyword>
<dbReference type="InterPro" id="IPR004568">
    <property type="entry name" value="Ppantetheine-prot_Trfase_dom"/>
</dbReference>
<dbReference type="InterPro" id="IPR002582">
    <property type="entry name" value="ACPS"/>
</dbReference>
<keyword evidence="5 8" id="KW-0460">Magnesium</keyword>
<dbReference type="NCBIfam" id="NF000832">
    <property type="entry name" value="PRK00070.3-2"/>
    <property type="match status" value="1"/>
</dbReference>
<evidence type="ECO:0000256" key="6">
    <source>
        <dbReference type="ARBA" id="ARBA00023098"/>
    </source>
</evidence>
<feature type="region of interest" description="Disordered" evidence="9">
    <location>
        <begin position="157"/>
        <end position="184"/>
    </location>
</feature>
<dbReference type="Pfam" id="PF01648">
    <property type="entry name" value="ACPS"/>
    <property type="match status" value="1"/>
</dbReference>
<feature type="binding site" evidence="8">
    <location>
        <position position="57"/>
    </location>
    <ligand>
        <name>Mg(2+)</name>
        <dbReference type="ChEBI" id="CHEBI:18420"/>
    </ligand>
</feature>
<dbReference type="InterPro" id="IPR008278">
    <property type="entry name" value="4-PPantetheinyl_Trfase_dom"/>
</dbReference>
<keyword evidence="12" id="KW-1185">Reference proteome</keyword>
<evidence type="ECO:0000256" key="3">
    <source>
        <dbReference type="ARBA" id="ARBA00022723"/>
    </source>
</evidence>
<proteinExistence type="inferred from homology"/>
<feature type="domain" description="4'-phosphopantetheinyl transferase" evidence="10">
    <location>
        <begin position="5"/>
        <end position="105"/>
    </location>
</feature>
<keyword evidence="3 8" id="KW-0479">Metal-binding</keyword>
<dbReference type="Gene3D" id="3.90.470.20">
    <property type="entry name" value="4'-phosphopantetheinyl transferase domain"/>
    <property type="match status" value="1"/>
</dbReference>
<comment type="similarity">
    <text evidence="8">Belongs to the P-Pant transferase superfamily. AcpS family.</text>
</comment>
<reference evidence="11 12" key="1">
    <citation type="submission" date="2019-04" db="EMBL/GenBank/DDBJ databases">
        <title>Microbes associate with the intestines of laboratory mice.</title>
        <authorList>
            <person name="Navarre W."/>
            <person name="Wong E."/>
            <person name="Huang K."/>
            <person name="Tropini C."/>
            <person name="Ng K."/>
            <person name="Yu B."/>
        </authorList>
    </citation>
    <scope>NUCLEOTIDE SEQUENCE [LARGE SCALE GENOMIC DNA]</scope>
    <source>
        <strain evidence="11 12">NM07_P-09</strain>
    </source>
</reference>
<comment type="subcellular location">
    <subcellularLocation>
        <location evidence="8">Cytoplasm</location>
    </subcellularLocation>
</comment>
<feature type="binding site" evidence="8">
    <location>
        <position position="9"/>
    </location>
    <ligand>
        <name>Mg(2+)</name>
        <dbReference type="ChEBI" id="CHEBI:18420"/>
    </ligand>
</feature>
<evidence type="ECO:0000256" key="4">
    <source>
        <dbReference type="ARBA" id="ARBA00022832"/>
    </source>
</evidence>
<dbReference type="EMBL" id="SRYE01000002">
    <property type="protein sequence ID" value="TGY62458.1"/>
    <property type="molecule type" value="Genomic_DNA"/>
</dbReference>
<evidence type="ECO:0000256" key="2">
    <source>
        <dbReference type="ARBA" id="ARBA00022679"/>
    </source>
</evidence>
<dbReference type="GO" id="GO:0008897">
    <property type="term" value="F:holo-[acyl-carrier-protein] synthase activity"/>
    <property type="evidence" value="ECO:0007669"/>
    <property type="project" value="UniProtKB-UniRule"/>
</dbReference>
<dbReference type="RefSeq" id="WP_136012187.1">
    <property type="nucleotide sequence ID" value="NZ_SRYE01000002.1"/>
</dbReference>
<comment type="catalytic activity">
    <reaction evidence="8">
        <text>apo-[ACP] + CoA = holo-[ACP] + adenosine 3',5'-bisphosphate + H(+)</text>
        <dbReference type="Rhea" id="RHEA:12068"/>
        <dbReference type="Rhea" id="RHEA-COMP:9685"/>
        <dbReference type="Rhea" id="RHEA-COMP:9690"/>
        <dbReference type="ChEBI" id="CHEBI:15378"/>
        <dbReference type="ChEBI" id="CHEBI:29999"/>
        <dbReference type="ChEBI" id="CHEBI:57287"/>
        <dbReference type="ChEBI" id="CHEBI:58343"/>
        <dbReference type="ChEBI" id="CHEBI:64479"/>
        <dbReference type="EC" id="2.7.8.7"/>
    </reaction>
</comment>
<dbReference type="NCBIfam" id="TIGR00556">
    <property type="entry name" value="pantethn_trn"/>
    <property type="match status" value="1"/>
</dbReference>
<comment type="caution">
    <text evidence="11">The sequence shown here is derived from an EMBL/GenBank/DDBJ whole genome shotgun (WGS) entry which is preliminary data.</text>
</comment>
<dbReference type="OrthoDB" id="517356at2"/>
<evidence type="ECO:0000259" key="10">
    <source>
        <dbReference type="Pfam" id="PF01648"/>
    </source>
</evidence>
<evidence type="ECO:0000256" key="8">
    <source>
        <dbReference type="HAMAP-Rule" id="MF_00101"/>
    </source>
</evidence>
<evidence type="ECO:0000256" key="9">
    <source>
        <dbReference type="SAM" id="MobiDB-lite"/>
    </source>
</evidence>
<keyword evidence="2 8" id="KW-0808">Transferase</keyword>
<keyword evidence="4 8" id="KW-0276">Fatty acid metabolism</keyword>
<dbReference type="NCBIfam" id="TIGR00516">
    <property type="entry name" value="acpS"/>
    <property type="match status" value="1"/>
</dbReference>
<evidence type="ECO:0000313" key="11">
    <source>
        <dbReference type="EMBL" id="TGY62458.1"/>
    </source>
</evidence>
<evidence type="ECO:0000313" key="12">
    <source>
        <dbReference type="Proteomes" id="UP000310263"/>
    </source>
</evidence>
<name>A0A4S2F0R4_9ACTN</name>
<evidence type="ECO:0000256" key="5">
    <source>
        <dbReference type="ARBA" id="ARBA00022842"/>
    </source>
</evidence>
<dbReference type="InterPro" id="IPR037143">
    <property type="entry name" value="4-PPantetheinyl_Trfase_dom_sf"/>
</dbReference>
<dbReference type="GO" id="GO:0005737">
    <property type="term" value="C:cytoplasm"/>
    <property type="evidence" value="ECO:0007669"/>
    <property type="project" value="UniProtKB-SubCell"/>
</dbReference>
<dbReference type="Proteomes" id="UP000310263">
    <property type="component" value="Unassembled WGS sequence"/>
</dbReference>
<comment type="cofactor">
    <cofactor evidence="8">
        <name>Mg(2+)</name>
        <dbReference type="ChEBI" id="CHEBI:18420"/>
    </cofactor>
</comment>
<protein>
    <recommendedName>
        <fullName evidence="8">Holo-[acyl-carrier-protein] synthase</fullName>
        <shortName evidence="8">Holo-ACP synthase</shortName>
        <ecNumber evidence="8">2.7.8.7</ecNumber>
    </recommendedName>
    <alternativeName>
        <fullName evidence="8">4'-phosphopantetheinyl transferase AcpS</fullName>
    </alternativeName>
</protein>
<organism evidence="11 12">
    <name type="scientific">Muricaecibacterium torontonense</name>
    <dbReference type="NCBI Taxonomy" id="3032871"/>
    <lineage>
        <taxon>Bacteria</taxon>
        <taxon>Bacillati</taxon>
        <taxon>Actinomycetota</taxon>
        <taxon>Coriobacteriia</taxon>
        <taxon>Coriobacteriales</taxon>
        <taxon>Atopobiaceae</taxon>
        <taxon>Muricaecibacterium</taxon>
    </lineage>
</organism>
<dbReference type="HAMAP" id="MF_00101">
    <property type="entry name" value="AcpS"/>
    <property type="match status" value="1"/>
</dbReference>
<evidence type="ECO:0000256" key="1">
    <source>
        <dbReference type="ARBA" id="ARBA00022516"/>
    </source>
</evidence>
<keyword evidence="8" id="KW-0963">Cytoplasm</keyword>